<protein>
    <submittedName>
        <fullName evidence="1">Uncharacterized protein</fullName>
    </submittedName>
</protein>
<proteinExistence type="predicted"/>
<keyword evidence="2" id="KW-1185">Reference proteome</keyword>
<comment type="caution">
    <text evidence="1">The sequence shown here is derived from an EMBL/GenBank/DDBJ whole genome shotgun (WGS) entry which is preliminary data.</text>
</comment>
<dbReference type="AlphaFoldDB" id="A0A9Q3HXR3"/>
<accession>A0A9Q3HXR3</accession>
<evidence type="ECO:0000313" key="2">
    <source>
        <dbReference type="Proteomes" id="UP000765509"/>
    </source>
</evidence>
<evidence type="ECO:0000313" key="1">
    <source>
        <dbReference type="EMBL" id="MBW0520062.1"/>
    </source>
</evidence>
<gene>
    <name evidence="1" type="ORF">O181_059777</name>
</gene>
<dbReference type="EMBL" id="AVOT02027815">
    <property type="protein sequence ID" value="MBW0520062.1"/>
    <property type="molecule type" value="Genomic_DNA"/>
</dbReference>
<reference evidence="1" key="1">
    <citation type="submission" date="2021-03" db="EMBL/GenBank/DDBJ databases">
        <title>Draft genome sequence of rust myrtle Austropuccinia psidii MF-1, a brazilian biotype.</title>
        <authorList>
            <person name="Quecine M.C."/>
            <person name="Pachon D.M.R."/>
            <person name="Bonatelli M.L."/>
            <person name="Correr F.H."/>
            <person name="Franceschini L.M."/>
            <person name="Leite T.F."/>
            <person name="Margarido G.R.A."/>
            <person name="Almeida C.A."/>
            <person name="Ferrarezi J.A."/>
            <person name="Labate C.A."/>
        </authorList>
    </citation>
    <scope>NUCLEOTIDE SEQUENCE</scope>
    <source>
        <strain evidence="1">MF-1</strain>
    </source>
</reference>
<name>A0A9Q3HXR3_9BASI</name>
<organism evidence="1 2">
    <name type="scientific">Austropuccinia psidii MF-1</name>
    <dbReference type="NCBI Taxonomy" id="1389203"/>
    <lineage>
        <taxon>Eukaryota</taxon>
        <taxon>Fungi</taxon>
        <taxon>Dikarya</taxon>
        <taxon>Basidiomycota</taxon>
        <taxon>Pucciniomycotina</taxon>
        <taxon>Pucciniomycetes</taxon>
        <taxon>Pucciniales</taxon>
        <taxon>Sphaerophragmiaceae</taxon>
        <taxon>Austropuccinia</taxon>
    </lineage>
</organism>
<dbReference type="Proteomes" id="UP000765509">
    <property type="component" value="Unassembled WGS sequence"/>
</dbReference>
<sequence length="143" mass="16463">MHLPHTCLSHQYNLVQAFPDYWQTYLSWQIAHQLTLKPTPLIHLFHIAPQTLTMDLLFQVENLVQDIYKVDVQAESLVDMISLSNDSQTSDQYDPDEDDCMNAASVFFSDGNLLATAPSKTIKQQRIRSNVYQYFEVSVPINL</sequence>